<reference evidence="2 3" key="1">
    <citation type="submission" date="2019-05" db="EMBL/GenBank/DDBJ databases">
        <title>Another draft genome of Portunus trituberculatus and its Hox gene families provides insights of decapod evolution.</title>
        <authorList>
            <person name="Jeong J.-H."/>
            <person name="Song I."/>
            <person name="Kim S."/>
            <person name="Choi T."/>
            <person name="Kim D."/>
            <person name="Ryu S."/>
            <person name="Kim W."/>
        </authorList>
    </citation>
    <scope>NUCLEOTIDE SEQUENCE [LARGE SCALE GENOMIC DNA]</scope>
    <source>
        <tissue evidence="2">Muscle</tissue>
    </source>
</reference>
<feature type="compositionally biased region" description="Polar residues" evidence="1">
    <location>
        <begin position="138"/>
        <end position="152"/>
    </location>
</feature>
<dbReference type="AlphaFoldDB" id="A0A5B7GMU8"/>
<evidence type="ECO:0000313" key="3">
    <source>
        <dbReference type="Proteomes" id="UP000324222"/>
    </source>
</evidence>
<comment type="caution">
    <text evidence="2">The sequence shown here is derived from an EMBL/GenBank/DDBJ whole genome shotgun (WGS) entry which is preliminary data.</text>
</comment>
<proteinExistence type="predicted"/>
<accession>A0A5B7GMU8</accession>
<name>A0A5B7GMU8_PORTR</name>
<feature type="region of interest" description="Disordered" evidence="1">
    <location>
        <begin position="123"/>
        <end position="152"/>
    </location>
</feature>
<sequence>MCPSTEGVKNDTPPLHSSKATSSHHTGDTGARCGVQYMHPPPAESTTFLFTREQTQKMKRVVESDIPPLLSLKAPSPRHAGVTGKELRVRPPPALISSPQDSEKVELALFLVVEVVVVVQLPPPGSSRTQAKGGAVGSSRQHSNTLHRWSSN</sequence>
<protein>
    <submittedName>
        <fullName evidence="2">Uncharacterized protein</fullName>
    </submittedName>
</protein>
<gene>
    <name evidence="2" type="ORF">E2C01_055483</name>
</gene>
<evidence type="ECO:0000256" key="1">
    <source>
        <dbReference type="SAM" id="MobiDB-lite"/>
    </source>
</evidence>
<dbReference type="Proteomes" id="UP000324222">
    <property type="component" value="Unassembled WGS sequence"/>
</dbReference>
<feature type="region of interest" description="Disordered" evidence="1">
    <location>
        <begin position="1"/>
        <end position="34"/>
    </location>
</feature>
<keyword evidence="3" id="KW-1185">Reference proteome</keyword>
<feature type="region of interest" description="Disordered" evidence="1">
    <location>
        <begin position="69"/>
        <end position="100"/>
    </location>
</feature>
<dbReference type="EMBL" id="VSRR010018518">
    <property type="protein sequence ID" value="MPC61411.1"/>
    <property type="molecule type" value="Genomic_DNA"/>
</dbReference>
<organism evidence="2 3">
    <name type="scientific">Portunus trituberculatus</name>
    <name type="common">Swimming crab</name>
    <name type="synonym">Neptunus trituberculatus</name>
    <dbReference type="NCBI Taxonomy" id="210409"/>
    <lineage>
        <taxon>Eukaryota</taxon>
        <taxon>Metazoa</taxon>
        <taxon>Ecdysozoa</taxon>
        <taxon>Arthropoda</taxon>
        <taxon>Crustacea</taxon>
        <taxon>Multicrustacea</taxon>
        <taxon>Malacostraca</taxon>
        <taxon>Eumalacostraca</taxon>
        <taxon>Eucarida</taxon>
        <taxon>Decapoda</taxon>
        <taxon>Pleocyemata</taxon>
        <taxon>Brachyura</taxon>
        <taxon>Eubrachyura</taxon>
        <taxon>Portunoidea</taxon>
        <taxon>Portunidae</taxon>
        <taxon>Portuninae</taxon>
        <taxon>Portunus</taxon>
    </lineage>
</organism>
<evidence type="ECO:0000313" key="2">
    <source>
        <dbReference type="EMBL" id="MPC61411.1"/>
    </source>
</evidence>